<organism evidence="13 14">
    <name type="scientific">Branchiostoma lanceolatum</name>
    <name type="common">Common lancelet</name>
    <name type="synonym">Amphioxus lanceolatum</name>
    <dbReference type="NCBI Taxonomy" id="7740"/>
    <lineage>
        <taxon>Eukaryota</taxon>
        <taxon>Metazoa</taxon>
        <taxon>Chordata</taxon>
        <taxon>Cephalochordata</taxon>
        <taxon>Leptocardii</taxon>
        <taxon>Amphioxiformes</taxon>
        <taxon>Branchiostomatidae</taxon>
        <taxon>Branchiostoma</taxon>
    </lineage>
</organism>
<sequence>MLAAVVFSVVLVVSCVHAQDDPSPIVFTPTFGTLMGGDELVFTAPNITSSGEQVYCRFGEVDQVTVAGEVGRDGLTRCVTPVLYEIGRVPFQVSTDGGSSYSYGANFTAVMGMSGVTLVDGNSKWQRPIKSATSPLDLPAWRELIRGQLTMTWDRDSLDSEAVNVELWGYKEEGSVASWDFMYSVARQVPNTGTYTFSPESKPASEYHIGSIRVTAYTEQEGLTNIRALWSKVHALAWQLEESFYQDPVSWSTERCVAWREQEKEMPDFVPDMPPCPCTLEQALADTGRFQMDPGCSLSLGSTCTYHPGAVHCVRSVAASPDGAGQQCCYAADGRELFTGDTAGGSTPDRGHAFGAPPYRVPPRVPDFSHWLLDVVTFYYCCLWSDNCDVYFELRPTDDCSRYVPPKAGAVFGDPHVITLDGKSYTFNGKGEYTLLQADDVSLRIQVRTAQVSNAQGDLVQTTACTSVAMREGASDTVEVRLPRARESEVPQVLVNGEVIRFDSPLMTLSGLKVISVVPSNVTVHFLSGVGVEVRSKGGVLTTLVLVPPTLKGKTQGLLGRWNDNPDDDFTTPSGDTVPSTADQMTIYNDFGASWAITSQTSLFVYSAQEEATYADKHDPNFTPIVTPPALPAESAEGRKMAQICGDNDQCVFDFTATRSEALAASTRWAHDWYQAVSKDTRKVATCPYVPTPEHGSKVGGPSYVENGTVTIACNEGYVSHPTHTVKCRADGTWDGVPGTCVASNANTAAVAGGVIAGVAVLCVVIGLLVWKMRDDKESTRSEDYKHDDKRESTQET</sequence>
<feature type="chain" id="PRO_5035445126" evidence="9">
    <location>
        <begin position="19"/>
        <end position="797"/>
    </location>
</feature>
<evidence type="ECO:0000256" key="4">
    <source>
        <dbReference type="ARBA" id="ARBA00023136"/>
    </source>
</evidence>
<dbReference type="Gene3D" id="2.10.70.10">
    <property type="entry name" value="Complement Module, domain 1"/>
    <property type="match status" value="1"/>
</dbReference>
<dbReference type="Proteomes" id="UP000838412">
    <property type="component" value="Chromosome 3"/>
</dbReference>
<comment type="subcellular location">
    <subcellularLocation>
        <location evidence="1">Membrane</location>
    </subcellularLocation>
</comment>
<feature type="disulfide bond" evidence="6">
    <location>
        <begin position="714"/>
        <end position="741"/>
    </location>
</feature>
<keyword evidence="3 8" id="KW-1133">Transmembrane helix</keyword>
<feature type="signal peptide" evidence="9">
    <location>
        <begin position="1"/>
        <end position="18"/>
    </location>
</feature>
<dbReference type="InterPro" id="IPR005533">
    <property type="entry name" value="AMOP_dom"/>
</dbReference>
<dbReference type="Pfam" id="PF23263">
    <property type="entry name" value="C8-3_MUC4"/>
    <property type="match status" value="1"/>
</dbReference>
<dbReference type="PROSITE" id="PS51233">
    <property type="entry name" value="VWFD"/>
    <property type="match status" value="1"/>
</dbReference>
<proteinExistence type="predicted"/>
<dbReference type="SMART" id="SM00723">
    <property type="entry name" value="AMOP"/>
    <property type="match status" value="1"/>
</dbReference>
<dbReference type="InterPro" id="IPR001846">
    <property type="entry name" value="VWF_type-D"/>
</dbReference>
<feature type="domain" description="Sushi" evidence="11">
    <location>
        <begin position="685"/>
        <end position="743"/>
    </location>
</feature>
<evidence type="ECO:0000256" key="8">
    <source>
        <dbReference type="SAM" id="Phobius"/>
    </source>
</evidence>
<evidence type="ECO:0000256" key="3">
    <source>
        <dbReference type="ARBA" id="ARBA00022989"/>
    </source>
</evidence>
<keyword evidence="14" id="KW-1185">Reference proteome</keyword>
<dbReference type="Pfam" id="PF03782">
    <property type="entry name" value="AMOP"/>
    <property type="match status" value="1"/>
</dbReference>
<dbReference type="SUPFAM" id="SSF57535">
    <property type="entry name" value="Complement control module/SCR domain"/>
    <property type="match status" value="1"/>
</dbReference>
<keyword evidence="5 6" id="KW-1015">Disulfide bond</keyword>
<keyword evidence="9" id="KW-0732">Signal</keyword>
<dbReference type="SUPFAM" id="SSF81296">
    <property type="entry name" value="E set domains"/>
    <property type="match status" value="1"/>
</dbReference>
<accession>A0A8J9ZSI1</accession>
<dbReference type="Pfam" id="PF00084">
    <property type="entry name" value="Sushi"/>
    <property type="match status" value="1"/>
</dbReference>
<dbReference type="InterPro" id="IPR014756">
    <property type="entry name" value="Ig_E-set"/>
</dbReference>
<evidence type="ECO:0000313" key="14">
    <source>
        <dbReference type="Proteomes" id="UP000838412"/>
    </source>
</evidence>
<comment type="caution">
    <text evidence="6">Lacks conserved residue(s) required for the propagation of feature annotation.</text>
</comment>
<evidence type="ECO:0000259" key="12">
    <source>
        <dbReference type="PROSITE" id="PS51233"/>
    </source>
</evidence>
<gene>
    <name evidence="13" type="primary">SUSD2</name>
    <name evidence="13" type="ORF">BLAG_LOCUS16195</name>
</gene>
<dbReference type="PANTHER" id="PTHR13802">
    <property type="entry name" value="MUCIN 4-RELATED"/>
    <property type="match status" value="1"/>
</dbReference>
<dbReference type="PROSITE" id="PS50856">
    <property type="entry name" value="AMOP"/>
    <property type="match status" value="1"/>
</dbReference>
<feature type="domain" description="AMOP" evidence="10">
    <location>
        <begin position="248"/>
        <end position="395"/>
    </location>
</feature>
<protein>
    <submittedName>
        <fullName evidence="13">SUSD2 protein</fullName>
    </submittedName>
</protein>
<evidence type="ECO:0000256" key="6">
    <source>
        <dbReference type="PROSITE-ProRule" id="PRU00302"/>
    </source>
</evidence>
<dbReference type="PROSITE" id="PS50923">
    <property type="entry name" value="SUSHI"/>
    <property type="match status" value="1"/>
</dbReference>
<dbReference type="AlphaFoldDB" id="A0A8J9ZSI1"/>
<feature type="domain" description="VWFD" evidence="12">
    <location>
        <begin position="407"/>
        <end position="603"/>
    </location>
</feature>
<evidence type="ECO:0000313" key="13">
    <source>
        <dbReference type="EMBL" id="CAH1258735.1"/>
    </source>
</evidence>
<dbReference type="Pfam" id="PF00094">
    <property type="entry name" value="VWD"/>
    <property type="match status" value="1"/>
</dbReference>
<dbReference type="InterPro" id="IPR035976">
    <property type="entry name" value="Sushi/SCR/CCP_sf"/>
</dbReference>
<dbReference type="CDD" id="cd00033">
    <property type="entry name" value="CCP"/>
    <property type="match status" value="1"/>
</dbReference>
<feature type="region of interest" description="Disordered" evidence="7">
    <location>
        <begin position="776"/>
        <end position="797"/>
    </location>
</feature>
<dbReference type="EMBL" id="OV696688">
    <property type="protein sequence ID" value="CAH1258735.1"/>
    <property type="molecule type" value="Genomic_DNA"/>
</dbReference>
<evidence type="ECO:0000256" key="2">
    <source>
        <dbReference type="ARBA" id="ARBA00022692"/>
    </source>
</evidence>
<evidence type="ECO:0000256" key="5">
    <source>
        <dbReference type="ARBA" id="ARBA00023157"/>
    </source>
</evidence>
<reference evidence="13" key="1">
    <citation type="submission" date="2022-01" db="EMBL/GenBank/DDBJ databases">
        <authorList>
            <person name="Braso-Vives M."/>
        </authorList>
    </citation>
    <scope>NUCLEOTIDE SEQUENCE</scope>
</reference>
<keyword evidence="2 8" id="KW-0812">Transmembrane</keyword>
<dbReference type="InterPro" id="IPR056619">
    <property type="entry name" value="C8-3_MUC4"/>
</dbReference>
<dbReference type="PANTHER" id="PTHR13802:SF63">
    <property type="entry name" value="SUSHI DOMAIN-CONTAINING PROTEIN 2"/>
    <property type="match status" value="1"/>
</dbReference>
<dbReference type="SMART" id="SM00216">
    <property type="entry name" value="VWD"/>
    <property type="match status" value="1"/>
</dbReference>
<evidence type="ECO:0000259" key="11">
    <source>
        <dbReference type="PROSITE" id="PS50923"/>
    </source>
</evidence>
<dbReference type="InterPro" id="IPR051495">
    <property type="entry name" value="Epithelial_Barrier/Signaling"/>
</dbReference>
<dbReference type="SMART" id="SM00032">
    <property type="entry name" value="CCP"/>
    <property type="match status" value="1"/>
</dbReference>
<keyword evidence="4 8" id="KW-0472">Membrane</keyword>
<name>A0A8J9ZSI1_BRALA</name>
<keyword evidence="6" id="KW-0768">Sushi</keyword>
<dbReference type="InterPro" id="IPR000436">
    <property type="entry name" value="Sushi_SCR_CCP_dom"/>
</dbReference>
<dbReference type="OrthoDB" id="6051552at2759"/>
<feature type="transmembrane region" description="Helical" evidence="8">
    <location>
        <begin position="749"/>
        <end position="771"/>
    </location>
</feature>
<evidence type="ECO:0000259" key="10">
    <source>
        <dbReference type="PROSITE" id="PS50856"/>
    </source>
</evidence>
<evidence type="ECO:0000256" key="7">
    <source>
        <dbReference type="SAM" id="MobiDB-lite"/>
    </source>
</evidence>
<evidence type="ECO:0000256" key="1">
    <source>
        <dbReference type="ARBA" id="ARBA00004370"/>
    </source>
</evidence>
<evidence type="ECO:0000256" key="9">
    <source>
        <dbReference type="SAM" id="SignalP"/>
    </source>
</evidence>
<dbReference type="GO" id="GO:0016020">
    <property type="term" value="C:membrane"/>
    <property type="evidence" value="ECO:0007669"/>
    <property type="project" value="UniProtKB-SubCell"/>
</dbReference>